<proteinExistence type="predicted"/>
<dbReference type="AlphaFoldDB" id="A0A8S9MJH8"/>
<dbReference type="Proteomes" id="UP000712281">
    <property type="component" value="Unassembled WGS sequence"/>
</dbReference>
<evidence type="ECO:0000313" key="1">
    <source>
        <dbReference type="EMBL" id="KAF2618597.1"/>
    </source>
</evidence>
<organism evidence="1 2">
    <name type="scientific">Brassica cretica</name>
    <name type="common">Mustard</name>
    <dbReference type="NCBI Taxonomy" id="69181"/>
    <lineage>
        <taxon>Eukaryota</taxon>
        <taxon>Viridiplantae</taxon>
        <taxon>Streptophyta</taxon>
        <taxon>Embryophyta</taxon>
        <taxon>Tracheophyta</taxon>
        <taxon>Spermatophyta</taxon>
        <taxon>Magnoliopsida</taxon>
        <taxon>eudicotyledons</taxon>
        <taxon>Gunneridae</taxon>
        <taxon>Pentapetalae</taxon>
        <taxon>rosids</taxon>
        <taxon>malvids</taxon>
        <taxon>Brassicales</taxon>
        <taxon>Brassicaceae</taxon>
        <taxon>Brassiceae</taxon>
        <taxon>Brassica</taxon>
    </lineage>
</organism>
<evidence type="ECO:0000313" key="2">
    <source>
        <dbReference type="Proteomes" id="UP000712281"/>
    </source>
</evidence>
<name>A0A8S9MJH8_BRACR</name>
<gene>
    <name evidence="1" type="ORF">F2Q68_00039446</name>
</gene>
<accession>A0A8S9MJH8</accession>
<protein>
    <submittedName>
        <fullName evidence="1">Uncharacterized protein</fullName>
    </submittedName>
</protein>
<dbReference type="EMBL" id="QGKW02000007">
    <property type="protein sequence ID" value="KAF2618597.1"/>
    <property type="molecule type" value="Genomic_DNA"/>
</dbReference>
<sequence>MFILKSEKSSFATSSPRLGAEVVRGFVSGVRLSGSEFRSFFFLDLPVGLGALLQVDVLPSREFAVVVL</sequence>
<reference evidence="1" key="1">
    <citation type="submission" date="2019-12" db="EMBL/GenBank/DDBJ databases">
        <title>Genome sequencing and annotation of Brassica cretica.</title>
        <authorList>
            <person name="Studholme D.J."/>
            <person name="Sarris P.F."/>
        </authorList>
    </citation>
    <scope>NUCLEOTIDE SEQUENCE</scope>
    <source>
        <strain evidence="1">PFS-001/15</strain>
        <tissue evidence="1">Leaf</tissue>
    </source>
</reference>
<comment type="caution">
    <text evidence="1">The sequence shown here is derived from an EMBL/GenBank/DDBJ whole genome shotgun (WGS) entry which is preliminary data.</text>
</comment>